<feature type="non-terminal residue" evidence="2">
    <location>
        <position position="1"/>
    </location>
</feature>
<protein>
    <submittedName>
        <fullName evidence="2">Molybdate-binding domain of ModE</fullName>
    </submittedName>
</protein>
<proteinExistence type="predicted"/>
<feature type="compositionally biased region" description="Basic residues" evidence="1">
    <location>
        <begin position="39"/>
        <end position="53"/>
    </location>
</feature>
<accession>A0A6J4J018</accession>
<evidence type="ECO:0000256" key="1">
    <source>
        <dbReference type="SAM" id="MobiDB-lite"/>
    </source>
</evidence>
<feature type="compositionally biased region" description="Basic residues" evidence="1">
    <location>
        <begin position="22"/>
        <end position="31"/>
    </location>
</feature>
<feature type="compositionally biased region" description="Gly residues" evidence="1">
    <location>
        <begin position="72"/>
        <end position="82"/>
    </location>
</feature>
<evidence type="ECO:0000313" key="2">
    <source>
        <dbReference type="EMBL" id="CAA9263417.1"/>
    </source>
</evidence>
<feature type="non-terminal residue" evidence="2">
    <location>
        <position position="128"/>
    </location>
</feature>
<organism evidence="2">
    <name type="scientific">uncultured Acidimicrobiales bacterium</name>
    <dbReference type="NCBI Taxonomy" id="310071"/>
    <lineage>
        <taxon>Bacteria</taxon>
        <taxon>Bacillati</taxon>
        <taxon>Actinomycetota</taxon>
        <taxon>Acidimicrobiia</taxon>
        <taxon>Acidimicrobiales</taxon>
        <taxon>environmental samples</taxon>
    </lineage>
</organism>
<sequence length="128" mass="13744">GPGGRAARRQHRHAAPLGRCRPAGHHPQRRRAAADRRCGPRRARPHARSRAPLRRGGVGLGPQPLHRHRHPGGQGHGHGPGRASGRAAPDRLAPEPGGGRRSRPGARNARGRVDQGHQRRRRAAGQAV</sequence>
<feature type="compositionally biased region" description="Basic residues" evidence="1">
    <location>
        <begin position="1"/>
        <end position="14"/>
    </location>
</feature>
<dbReference type="AlphaFoldDB" id="A0A6J4J018"/>
<feature type="region of interest" description="Disordered" evidence="1">
    <location>
        <begin position="1"/>
        <end position="128"/>
    </location>
</feature>
<dbReference type="EMBL" id="CADCTB010000177">
    <property type="protein sequence ID" value="CAA9263417.1"/>
    <property type="molecule type" value="Genomic_DNA"/>
</dbReference>
<gene>
    <name evidence="2" type="ORF">AVDCRST_MAG10-2879</name>
</gene>
<feature type="compositionally biased region" description="Basic residues" evidence="1">
    <location>
        <begin position="118"/>
        <end position="128"/>
    </location>
</feature>
<name>A0A6J4J018_9ACTN</name>
<reference evidence="2" key="1">
    <citation type="submission" date="2020-02" db="EMBL/GenBank/DDBJ databases">
        <authorList>
            <person name="Meier V. D."/>
        </authorList>
    </citation>
    <scope>NUCLEOTIDE SEQUENCE</scope>
    <source>
        <strain evidence="2">AVDCRST_MAG10</strain>
    </source>
</reference>